<dbReference type="RefSeq" id="WP_284153813.1">
    <property type="nucleotide sequence ID" value="NZ_AP025516.1"/>
</dbReference>
<dbReference type="Proteomes" id="UP000830055">
    <property type="component" value="Chromosome"/>
</dbReference>
<keyword evidence="4" id="KW-0411">Iron-sulfur</keyword>
<evidence type="ECO:0000259" key="7">
    <source>
        <dbReference type="Pfam" id="PF00355"/>
    </source>
</evidence>
<dbReference type="EMBL" id="AP025516">
    <property type="protein sequence ID" value="BDD86741.1"/>
    <property type="molecule type" value="Genomic_DNA"/>
</dbReference>
<evidence type="ECO:0000256" key="5">
    <source>
        <dbReference type="ARBA" id="ARBA00023157"/>
    </source>
</evidence>
<dbReference type="PRINTS" id="PR00162">
    <property type="entry name" value="RIESKE"/>
</dbReference>
<protein>
    <recommendedName>
        <fullName evidence="7">Rieske domain-containing protein</fullName>
    </recommendedName>
</protein>
<evidence type="ECO:0000256" key="4">
    <source>
        <dbReference type="ARBA" id="ARBA00023014"/>
    </source>
</evidence>
<name>A0ABM7W768_9BACT</name>
<keyword evidence="5" id="KW-1015">Disulfide bond</keyword>
<evidence type="ECO:0000256" key="1">
    <source>
        <dbReference type="ARBA" id="ARBA00022714"/>
    </source>
</evidence>
<evidence type="ECO:0000256" key="6">
    <source>
        <dbReference type="ARBA" id="ARBA00034078"/>
    </source>
</evidence>
<evidence type="ECO:0000256" key="2">
    <source>
        <dbReference type="ARBA" id="ARBA00022723"/>
    </source>
</evidence>
<reference evidence="8 9" key="1">
    <citation type="submission" date="2022-01" db="EMBL/GenBank/DDBJ databases">
        <title>Desulfofustis limnae sp. nov., a novel mesophilic sulfate-reducing bacterium isolated from marsh soil.</title>
        <authorList>
            <person name="Watanabe M."/>
            <person name="Takahashi A."/>
            <person name="Kojima H."/>
            <person name="Fukui M."/>
        </authorList>
    </citation>
    <scope>NUCLEOTIDE SEQUENCE [LARGE SCALE GENOMIC DNA]</scope>
    <source>
        <strain evidence="8 9">PPLL</strain>
    </source>
</reference>
<proteinExistence type="predicted"/>
<gene>
    <name evidence="8" type="ORF">DPPLL_11060</name>
</gene>
<keyword evidence="3" id="KW-0408">Iron</keyword>
<keyword evidence="9" id="KW-1185">Reference proteome</keyword>
<feature type="domain" description="Rieske" evidence="7">
    <location>
        <begin position="56"/>
        <end position="117"/>
    </location>
</feature>
<dbReference type="PANTHER" id="PTHR10134">
    <property type="entry name" value="CYTOCHROME B-C1 COMPLEX SUBUNIT RIESKE, MITOCHONDRIAL"/>
    <property type="match status" value="1"/>
</dbReference>
<keyword evidence="2" id="KW-0479">Metal-binding</keyword>
<dbReference type="Pfam" id="PF00355">
    <property type="entry name" value="Rieske"/>
    <property type="match status" value="1"/>
</dbReference>
<evidence type="ECO:0000313" key="9">
    <source>
        <dbReference type="Proteomes" id="UP000830055"/>
    </source>
</evidence>
<comment type="cofactor">
    <cofactor evidence="6">
        <name>[2Fe-2S] cluster</name>
        <dbReference type="ChEBI" id="CHEBI:190135"/>
    </cofactor>
</comment>
<dbReference type="Gene3D" id="2.102.10.10">
    <property type="entry name" value="Rieske [2Fe-2S] iron-sulphur domain"/>
    <property type="match status" value="1"/>
</dbReference>
<evidence type="ECO:0000313" key="8">
    <source>
        <dbReference type="EMBL" id="BDD86741.1"/>
    </source>
</evidence>
<sequence>MSHRPPHNRLILRRTLLFLGSLLLVYPLFRFVRFRLPKKPKIVEISGSIKQDGYLARDEFILFSRQEELWAVSRVCTHLGCRVNFKEQEGVLECPCHQSRFSLYGEVIRGPAERNLALHPVRHQASPPALLITIQ</sequence>
<dbReference type="SUPFAM" id="SSF50022">
    <property type="entry name" value="ISP domain"/>
    <property type="match status" value="1"/>
</dbReference>
<dbReference type="InterPro" id="IPR036922">
    <property type="entry name" value="Rieske_2Fe-2S_sf"/>
</dbReference>
<organism evidence="8 9">
    <name type="scientific">Desulfofustis limnaeus</name>
    <dbReference type="NCBI Taxonomy" id="2740163"/>
    <lineage>
        <taxon>Bacteria</taxon>
        <taxon>Pseudomonadati</taxon>
        <taxon>Thermodesulfobacteriota</taxon>
        <taxon>Desulfobulbia</taxon>
        <taxon>Desulfobulbales</taxon>
        <taxon>Desulfocapsaceae</taxon>
        <taxon>Desulfofustis</taxon>
    </lineage>
</organism>
<dbReference type="InterPro" id="IPR017941">
    <property type="entry name" value="Rieske_2Fe-2S"/>
</dbReference>
<evidence type="ECO:0000256" key="3">
    <source>
        <dbReference type="ARBA" id="ARBA00023004"/>
    </source>
</evidence>
<accession>A0ABM7W768</accession>
<keyword evidence="1" id="KW-0001">2Fe-2S</keyword>
<dbReference type="InterPro" id="IPR014349">
    <property type="entry name" value="Rieske_Fe-S_prot"/>
</dbReference>
<dbReference type="InterPro" id="IPR005805">
    <property type="entry name" value="Rieske_Fe-S_prot_C"/>
</dbReference>